<proteinExistence type="predicted"/>
<evidence type="ECO:0008006" key="3">
    <source>
        <dbReference type="Google" id="ProtNLM"/>
    </source>
</evidence>
<dbReference type="PATRIC" id="fig|284581.3.peg.1343"/>
<gene>
    <name evidence="1" type="ORF">AMD01_04820</name>
</gene>
<sequence length="274" mass="31789">MKLVGFYADASNVGKRTVSQALAKVAAEHKYKTLYVELDYLRPSFYTTTGITHTYKNAFMYLDKVINKGQFEVEPNILTRDEIDISNKILSDQIRRLPGSLDYLVFHNEYIVENFPSIEDRPDPAIYAKELCEKFAQHLRFLSYDLVVISLPTPIDNMFTLPMMLQLDHVVHLVTPNLTRIREFQNSEQILANLTNQDHIRVLNMLPQGMEEEIFSDQLPNLDLAISYDEKLLPEQLELKIGSEKIDREVIKLLNRMDVHIADAKKSKRIFSLR</sequence>
<dbReference type="RefSeq" id="WP_053400279.1">
    <property type="nucleotide sequence ID" value="NZ_LILC01000006.1"/>
</dbReference>
<dbReference type="EMBL" id="LILC01000006">
    <property type="protein sequence ID" value="KOO48134.1"/>
    <property type="molecule type" value="Genomic_DNA"/>
</dbReference>
<accession>A0A0M0LAR3</accession>
<dbReference type="Gene3D" id="3.40.50.300">
    <property type="entry name" value="P-loop containing nucleotide triphosphate hydrolases"/>
    <property type="match status" value="1"/>
</dbReference>
<name>A0A0M0LAR3_9BACI</name>
<evidence type="ECO:0000313" key="2">
    <source>
        <dbReference type="Proteomes" id="UP000037558"/>
    </source>
</evidence>
<protein>
    <recommendedName>
        <fullName evidence="3">AAA domain-containing protein</fullName>
    </recommendedName>
</protein>
<organism evidence="1 2">
    <name type="scientific">Priestia koreensis</name>
    <dbReference type="NCBI Taxonomy" id="284581"/>
    <lineage>
        <taxon>Bacteria</taxon>
        <taxon>Bacillati</taxon>
        <taxon>Bacillota</taxon>
        <taxon>Bacilli</taxon>
        <taxon>Bacillales</taxon>
        <taxon>Bacillaceae</taxon>
        <taxon>Priestia</taxon>
    </lineage>
</organism>
<comment type="caution">
    <text evidence="1">The sequence shown here is derived from an EMBL/GenBank/DDBJ whole genome shotgun (WGS) entry which is preliminary data.</text>
</comment>
<dbReference type="InterPro" id="IPR027417">
    <property type="entry name" value="P-loop_NTPase"/>
</dbReference>
<dbReference type="AlphaFoldDB" id="A0A0M0LAR3"/>
<dbReference type="SUPFAM" id="SSF52540">
    <property type="entry name" value="P-loop containing nucleoside triphosphate hydrolases"/>
    <property type="match status" value="1"/>
</dbReference>
<dbReference type="OrthoDB" id="2887815at2"/>
<evidence type="ECO:0000313" key="1">
    <source>
        <dbReference type="EMBL" id="KOO48134.1"/>
    </source>
</evidence>
<keyword evidence="2" id="KW-1185">Reference proteome</keyword>
<dbReference type="STRING" id="284581.AMD01_04820"/>
<dbReference type="Proteomes" id="UP000037558">
    <property type="component" value="Unassembled WGS sequence"/>
</dbReference>
<reference evidence="2" key="1">
    <citation type="submission" date="2015-08" db="EMBL/GenBank/DDBJ databases">
        <title>Fjat-14210 dsm16467.</title>
        <authorList>
            <person name="Liu B."/>
            <person name="Wang J."/>
            <person name="Zhu Y."/>
            <person name="Liu G."/>
            <person name="Chen Q."/>
            <person name="Chen Z."/>
            <person name="Lan J."/>
            <person name="Che J."/>
            <person name="Ge C."/>
            <person name="Shi H."/>
            <person name="Pan Z."/>
            <person name="Liu X."/>
        </authorList>
    </citation>
    <scope>NUCLEOTIDE SEQUENCE [LARGE SCALE GENOMIC DNA]</scope>
    <source>
        <strain evidence="2">DSM 16467</strain>
    </source>
</reference>